<dbReference type="EMBL" id="JASAOG010000019">
    <property type="protein sequence ID" value="KAK0063922.1"/>
    <property type="molecule type" value="Genomic_DNA"/>
</dbReference>
<keyword evidence="1" id="KW-0175">Coiled coil</keyword>
<keyword evidence="4" id="KW-1185">Reference proteome</keyword>
<evidence type="ECO:0000256" key="1">
    <source>
        <dbReference type="SAM" id="Coils"/>
    </source>
</evidence>
<comment type="caution">
    <text evidence="3">The sequence shown here is derived from an EMBL/GenBank/DDBJ whole genome shotgun (WGS) entry which is preliminary data.</text>
</comment>
<keyword evidence="2" id="KW-1133">Transmembrane helix</keyword>
<gene>
    <name evidence="3" type="ORF">Bpfe_006607</name>
</gene>
<name>A0AAD8C1A3_BIOPF</name>
<feature type="coiled-coil region" evidence="1">
    <location>
        <begin position="78"/>
        <end position="105"/>
    </location>
</feature>
<evidence type="ECO:0000313" key="4">
    <source>
        <dbReference type="Proteomes" id="UP001233172"/>
    </source>
</evidence>
<reference evidence="3" key="2">
    <citation type="submission" date="2023-04" db="EMBL/GenBank/DDBJ databases">
        <authorList>
            <person name="Bu L."/>
            <person name="Lu L."/>
            <person name="Laidemitt M.R."/>
            <person name="Zhang S.M."/>
            <person name="Mutuku M."/>
            <person name="Mkoji G."/>
            <person name="Steinauer M."/>
            <person name="Loker E.S."/>
        </authorList>
    </citation>
    <scope>NUCLEOTIDE SEQUENCE</scope>
    <source>
        <strain evidence="3">KasaAsao</strain>
        <tissue evidence="3">Whole Snail</tissue>
    </source>
</reference>
<keyword evidence="2" id="KW-0472">Membrane</keyword>
<evidence type="ECO:0000256" key="2">
    <source>
        <dbReference type="SAM" id="Phobius"/>
    </source>
</evidence>
<dbReference type="AlphaFoldDB" id="A0AAD8C1A3"/>
<feature type="transmembrane region" description="Helical" evidence="2">
    <location>
        <begin position="407"/>
        <end position="432"/>
    </location>
</feature>
<protein>
    <submittedName>
        <fullName evidence="3">Uncharacterized protein</fullName>
    </submittedName>
</protein>
<organism evidence="3 4">
    <name type="scientific">Biomphalaria pfeifferi</name>
    <name type="common">Bloodfluke planorb</name>
    <name type="synonym">Freshwater snail</name>
    <dbReference type="NCBI Taxonomy" id="112525"/>
    <lineage>
        <taxon>Eukaryota</taxon>
        <taxon>Metazoa</taxon>
        <taxon>Spiralia</taxon>
        <taxon>Lophotrochozoa</taxon>
        <taxon>Mollusca</taxon>
        <taxon>Gastropoda</taxon>
        <taxon>Heterobranchia</taxon>
        <taxon>Euthyneura</taxon>
        <taxon>Panpulmonata</taxon>
        <taxon>Hygrophila</taxon>
        <taxon>Lymnaeoidea</taxon>
        <taxon>Planorbidae</taxon>
        <taxon>Biomphalaria</taxon>
    </lineage>
</organism>
<evidence type="ECO:0000313" key="3">
    <source>
        <dbReference type="EMBL" id="KAK0063922.1"/>
    </source>
</evidence>
<accession>A0AAD8C1A3</accession>
<proteinExistence type="predicted"/>
<sequence>TEEFIFHPNNIRNISIKRSVELKSPKDEENVHEQTSTIEIIKEAEEIQSHTNHIIKFSKMTTDAAKNVIRFVRTLSLMKVTSNNRTEYQNQIKTLVENMEQAHNTLLPRIIVKKNSLELSEVSKLKENYELIIKVFPIVKEAAEMLNNSTKEIQHSHETLTVVKIMEAIHAMEASEQAHKDMVEALSDFKNKISNFKQEFLASEDEKREFKEEVLKETKLSALNVRKLFRMAIAKAGQTASLAKETVELLSKLKTGINIVEKTTVLENDTYKLLVFKEKCVDENNLAITFTRCVTEFLTGLKTSFCNVTHKYKVITEKIINLLRTDPEFKCLPSNHSGNEAVLLPGTTTEVEARIEKFGCTRRLKVNRPLIFVQTDGNVLISKRLVAMIYNESPSCMFLELSAYLKALIFCIVPALVYTSLLFILIIYLSIFSYSNDVAGYVVSAATYLQFVKYKAENFFRDLLIKDSTADPRFVDNVRKQLNSFNESWIVSEESKNLQQTQDTKMTAGSLKASKTGIHTGRQEEHQTYINAALQHDTSSAV</sequence>
<keyword evidence="2" id="KW-0812">Transmembrane</keyword>
<reference evidence="3" key="1">
    <citation type="journal article" date="2023" name="PLoS Negl. Trop. Dis.">
        <title>A genome sequence for Biomphalaria pfeifferi, the major vector snail for the human-infecting parasite Schistosoma mansoni.</title>
        <authorList>
            <person name="Bu L."/>
            <person name="Lu L."/>
            <person name="Laidemitt M.R."/>
            <person name="Zhang S.M."/>
            <person name="Mutuku M."/>
            <person name="Mkoji G."/>
            <person name="Steinauer M."/>
            <person name="Loker E.S."/>
        </authorList>
    </citation>
    <scope>NUCLEOTIDE SEQUENCE</scope>
    <source>
        <strain evidence="3">KasaAsao</strain>
    </source>
</reference>
<feature type="non-terminal residue" evidence="3">
    <location>
        <position position="1"/>
    </location>
</feature>
<dbReference type="Proteomes" id="UP001233172">
    <property type="component" value="Unassembled WGS sequence"/>
</dbReference>